<name>A0ABS1RX74_RHOSU</name>
<organism evidence="1 2">
    <name type="scientific">Rhodovulum sulfidophilum</name>
    <name type="common">Rhodobacter sulfidophilus</name>
    <dbReference type="NCBI Taxonomy" id="35806"/>
    <lineage>
        <taxon>Bacteria</taxon>
        <taxon>Pseudomonadati</taxon>
        <taxon>Pseudomonadota</taxon>
        <taxon>Alphaproteobacteria</taxon>
        <taxon>Rhodobacterales</taxon>
        <taxon>Paracoccaceae</taxon>
        <taxon>Rhodovulum</taxon>
    </lineage>
</organism>
<evidence type="ECO:0008006" key="3">
    <source>
        <dbReference type="Google" id="ProtNLM"/>
    </source>
</evidence>
<proteinExistence type="predicted"/>
<dbReference type="EMBL" id="JAESJJ010000032">
    <property type="protein sequence ID" value="MBL3610690.1"/>
    <property type="molecule type" value="Genomic_DNA"/>
</dbReference>
<dbReference type="RefSeq" id="WP_234153144.1">
    <property type="nucleotide sequence ID" value="NZ_JAESJJ010000032.1"/>
</dbReference>
<dbReference type="SUPFAM" id="SSF51735">
    <property type="entry name" value="NAD(P)-binding Rossmann-fold domains"/>
    <property type="match status" value="1"/>
</dbReference>
<dbReference type="PANTHER" id="PTHR45033">
    <property type="match status" value="1"/>
</dbReference>
<dbReference type="Proteomes" id="UP000604473">
    <property type="component" value="Unassembled WGS sequence"/>
</dbReference>
<dbReference type="InterPro" id="IPR036291">
    <property type="entry name" value="NAD(P)-bd_dom_sf"/>
</dbReference>
<evidence type="ECO:0000313" key="2">
    <source>
        <dbReference type="Proteomes" id="UP000604473"/>
    </source>
</evidence>
<dbReference type="InterPro" id="IPR052711">
    <property type="entry name" value="Zinc_ADH-like"/>
</dbReference>
<accession>A0ABS1RX74</accession>
<dbReference type="Gene3D" id="3.40.50.720">
    <property type="entry name" value="NAD(P)-binding Rossmann-like Domain"/>
    <property type="match status" value="1"/>
</dbReference>
<keyword evidence="2" id="KW-1185">Reference proteome</keyword>
<comment type="caution">
    <text evidence="1">The sequence shown here is derived from an EMBL/GenBank/DDBJ whole genome shotgun (WGS) entry which is preliminary data.</text>
</comment>
<gene>
    <name evidence="1" type="ORF">JMM60_18185</name>
</gene>
<protein>
    <recommendedName>
        <fullName evidence="3">Alcohol dehydrogenase-like C-terminal domain-containing protein</fullName>
    </recommendedName>
</protein>
<evidence type="ECO:0000313" key="1">
    <source>
        <dbReference type="EMBL" id="MBL3610690.1"/>
    </source>
</evidence>
<reference evidence="1 2" key="1">
    <citation type="submission" date="2021-01" db="EMBL/GenBank/DDBJ databases">
        <title>Draft genomes of Rhodovulum sulfidophilum.</title>
        <authorList>
            <person name="Guzman M.S."/>
        </authorList>
    </citation>
    <scope>NUCLEOTIDE SEQUENCE [LARGE SCALE GENOMIC DNA]</scope>
    <source>
        <strain evidence="1 2">AB35</strain>
    </source>
</reference>
<dbReference type="PANTHER" id="PTHR45033:SF2">
    <property type="entry name" value="ZINC-TYPE ALCOHOL DEHYDROGENASE-LIKE PROTEIN C1773.06C"/>
    <property type="match status" value="1"/>
</dbReference>
<sequence length="179" mass="19416">MSMSNATPVSAEMPARRPIAAREASIPAFCRNMSPSPKVFWSGGRRRTSDAEASTFPRAGLTTWFGLIERGALHVCETVLIEGAGGVALFCLQIARAHDVRTIVVSGSAEKGAGGPVTVMASPETCVPADRRPIMHWHSNRITRGGQLRTLRALNTLLLVSQISILSRLVSIDKERRQR</sequence>